<sequence length="161" mass="19192">MLELMRLRLDHEPDRERLLVDQENLALDRKTESSARMLELELQREMHSETINMKAKKMESNKRIARLQIESKERIVDKLSEQTVRHHHEREENNKNRNLMIYNVHIDNWTKKCTVQCFGTFSRWGMSSEYIVQAAEFNRDMRVTGSDMEKFSTPSPRGPTQ</sequence>
<name>A0A8J5M0W0_9STRA</name>
<gene>
    <name evidence="1" type="ORF">JG688_00018079</name>
</gene>
<dbReference type="EMBL" id="JAENGY010003077">
    <property type="protein sequence ID" value="KAG6942507.1"/>
    <property type="molecule type" value="Genomic_DNA"/>
</dbReference>
<evidence type="ECO:0000313" key="2">
    <source>
        <dbReference type="Proteomes" id="UP000709295"/>
    </source>
</evidence>
<comment type="caution">
    <text evidence="1">The sequence shown here is derived from an EMBL/GenBank/DDBJ whole genome shotgun (WGS) entry which is preliminary data.</text>
</comment>
<keyword evidence="2" id="KW-1185">Reference proteome</keyword>
<proteinExistence type="predicted"/>
<dbReference type="Proteomes" id="UP000709295">
    <property type="component" value="Unassembled WGS sequence"/>
</dbReference>
<dbReference type="AlphaFoldDB" id="A0A8J5M0W0"/>
<reference evidence="1" key="1">
    <citation type="submission" date="2021-01" db="EMBL/GenBank/DDBJ databases">
        <title>Phytophthora aleatoria, a newly-described species from Pinus radiata is distinct from Phytophthora cactorum isolates based on comparative genomics.</title>
        <authorList>
            <person name="Mcdougal R."/>
            <person name="Panda P."/>
            <person name="Williams N."/>
            <person name="Studholme D.J."/>
        </authorList>
    </citation>
    <scope>NUCLEOTIDE SEQUENCE</scope>
    <source>
        <strain evidence="1">NZFS 4037</strain>
    </source>
</reference>
<protein>
    <submittedName>
        <fullName evidence="1">Uncharacterized protein</fullName>
    </submittedName>
</protein>
<evidence type="ECO:0000313" key="1">
    <source>
        <dbReference type="EMBL" id="KAG6942507.1"/>
    </source>
</evidence>
<accession>A0A8J5M0W0</accession>
<organism evidence="1 2">
    <name type="scientific">Phytophthora aleatoria</name>
    <dbReference type="NCBI Taxonomy" id="2496075"/>
    <lineage>
        <taxon>Eukaryota</taxon>
        <taxon>Sar</taxon>
        <taxon>Stramenopiles</taxon>
        <taxon>Oomycota</taxon>
        <taxon>Peronosporomycetes</taxon>
        <taxon>Peronosporales</taxon>
        <taxon>Peronosporaceae</taxon>
        <taxon>Phytophthora</taxon>
    </lineage>
</organism>